<dbReference type="GO" id="GO:0009239">
    <property type="term" value="P:enterobactin biosynthetic process"/>
    <property type="evidence" value="ECO:0007669"/>
    <property type="project" value="UniProtKB-UniPathway"/>
</dbReference>
<evidence type="ECO:0000259" key="14">
    <source>
        <dbReference type="Pfam" id="PF01648"/>
    </source>
</evidence>
<dbReference type="Pfam" id="PF01648">
    <property type="entry name" value="ACPS"/>
    <property type="match status" value="1"/>
</dbReference>
<dbReference type="AlphaFoldDB" id="Q9AI14"/>
<comment type="cofactor">
    <cofactor evidence="13">
        <name>Mg(2+)</name>
        <dbReference type="ChEBI" id="CHEBI:18420"/>
    </cofactor>
</comment>
<dbReference type="InterPro" id="IPR041354">
    <property type="entry name" value="4PPT_N"/>
</dbReference>
<dbReference type="EMBL" id="AF288077">
    <property type="protein sequence ID" value="AAK16071.1"/>
    <property type="molecule type" value="Genomic_DNA"/>
</dbReference>
<dbReference type="PANTHER" id="PTHR38096">
    <property type="entry name" value="ENTEROBACTIN SYNTHASE COMPONENT D"/>
    <property type="match status" value="1"/>
</dbReference>
<dbReference type="Gene3D" id="3.90.470.20">
    <property type="entry name" value="4'-phosphopantetheinyl transferase domain"/>
    <property type="match status" value="1"/>
</dbReference>
<dbReference type="GO" id="GO:0009366">
    <property type="term" value="C:enterobactin synthetase complex"/>
    <property type="evidence" value="ECO:0007669"/>
    <property type="project" value="InterPro"/>
</dbReference>
<feature type="binding site" evidence="12">
    <location>
        <position position="185"/>
    </location>
    <ligand>
        <name>CoA</name>
        <dbReference type="ChEBI" id="CHEBI:57287"/>
    </ligand>
</feature>
<feature type="binding site" evidence="12">
    <location>
        <position position="78"/>
    </location>
    <ligand>
        <name>CoA</name>
        <dbReference type="ChEBI" id="CHEBI:57287"/>
    </ligand>
</feature>
<dbReference type="GO" id="GO:0008897">
    <property type="term" value="F:holo-[acyl-carrier-protein] synthase activity"/>
    <property type="evidence" value="ECO:0007669"/>
    <property type="project" value="InterPro"/>
</dbReference>
<accession>Q9AI14</accession>
<comment type="similarity">
    <text evidence="3">Belongs to the P-Pant transferase superfamily. EntD family.</text>
</comment>
<comment type="catalytic activity">
    <reaction evidence="10">
        <text>apo-[aryl-carrier protein] + CoA = holo-[aryl-carrier protein] + adenosine 3',5'-bisphosphate + H(+)</text>
        <dbReference type="Rhea" id="RHEA:48404"/>
        <dbReference type="Rhea" id="RHEA-COMP:15903"/>
        <dbReference type="Rhea" id="RHEA-COMP:17557"/>
        <dbReference type="ChEBI" id="CHEBI:15378"/>
        <dbReference type="ChEBI" id="CHEBI:29999"/>
        <dbReference type="ChEBI" id="CHEBI:57287"/>
        <dbReference type="ChEBI" id="CHEBI:58343"/>
        <dbReference type="ChEBI" id="CHEBI:64479"/>
    </reaction>
</comment>
<evidence type="ECO:0000256" key="3">
    <source>
        <dbReference type="ARBA" id="ARBA00008342"/>
    </source>
</evidence>
<dbReference type="GO" id="GO:0005886">
    <property type="term" value="C:plasma membrane"/>
    <property type="evidence" value="ECO:0007669"/>
    <property type="project" value="TreeGrafter"/>
</dbReference>
<comment type="function">
    <text evidence="1">Involved in the biosynthesis of the siderophore enterobactin (enterochelin), which is a macrocyclic trimeric lactone of N-(2,3-dihydroxybenzoyl)-serine. The serine trilactone serves as a scaffolding for the three catechol functionalities that provide hexadentate coordination for the tightly ligated iron(2+) atoms. Plays an essential role in the assembly of the enterobactin by catalyzing the transfer of the 4'-phosphopantetheine (Ppant) moiety from coenzyme A to the apo-domains of both EntB (ArCP domain) and EntF (PCP domain) to yield their holo-forms which make them competent for the activation of 2,3-dihydroxybenzoate (DHB) and L-serine, respectively.</text>
</comment>
<evidence type="ECO:0000259" key="15">
    <source>
        <dbReference type="Pfam" id="PF17837"/>
    </source>
</evidence>
<dbReference type="InterPro" id="IPR037143">
    <property type="entry name" value="4-PPantetheinyl_Trfase_dom_sf"/>
</dbReference>
<evidence type="ECO:0000256" key="2">
    <source>
        <dbReference type="ARBA" id="ARBA00004993"/>
    </source>
</evidence>
<feature type="binding site" evidence="12">
    <location>
        <position position="70"/>
    </location>
    <ligand>
        <name>CoA</name>
        <dbReference type="ChEBI" id="CHEBI:57287"/>
    </ligand>
</feature>
<evidence type="ECO:0000256" key="13">
    <source>
        <dbReference type="PIRSR" id="PIRSR603542-2"/>
    </source>
</evidence>
<sequence length="248" mass="28203">MEQTVIHTNQASLPKHNSEFMTQIEYGTVVKHPQVNFWHARFDLSHYHDELFEQLNLPFPATLAKAVNKRRAEYLAARYCARQLLAQLGQPEFNLLSGHDRAPIWPKDICGSVSHSSHCAIVLAAPQTDNRLIGVDIEAIVNRQNMDEITKMIVNDREIQLLKHCHLPFEQAFTLAFSVKESLYKALYPQIKRSLALKRLKITALSLENNAITLSIAGKTLTPHYPAGTVFHGQFIIYPQEILTLIIQ</sequence>
<keyword evidence="6" id="KW-0808">Transferase</keyword>
<dbReference type="PRINTS" id="PR01399">
    <property type="entry name" value="ENTSNTHTASED"/>
</dbReference>
<feature type="binding site" evidence="12">
    <location>
        <position position="136"/>
    </location>
    <ligand>
        <name>CoA</name>
        <dbReference type="ChEBI" id="CHEBI:57287"/>
    </ligand>
</feature>
<evidence type="ECO:0000256" key="6">
    <source>
        <dbReference type="ARBA" id="ARBA00022679"/>
    </source>
</evidence>
<keyword evidence="13" id="KW-0479">Metal-binding</keyword>
<feature type="binding site" evidence="12">
    <location>
        <begin position="114"/>
        <end position="115"/>
    </location>
    <ligand>
        <name>CoA</name>
        <dbReference type="ChEBI" id="CHEBI:57287"/>
    </ligand>
</feature>
<reference evidence="16" key="1">
    <citation type="journal article" date="2001" name="J. Bacteriol.">
        <title>A Phosphopantetheinyl transferase homolog is essential for Photorhabdus luminescens to support growth and reproduction of the entomopathogenic nematode Heterorhabditis bacteriophora.</title>
        <authorList>
            <person name="Ciche T.A."/>
            <person name="Bintrim S.B."/>
            <person name="Horswill A.R."/>
            <person name="Ensign J.C."/>
        </authorList>
    </citation>
    <scope>NUCLEOTIDE SEQUENCE</scope>
    <source>
        <strain evidence="16">NC19</strain>
    </source>
</reference>
<evidence type="ECO:0000256" key="12">
    <source>
        <dbReference type="PIRSR" id="PIRSR603542-1"/>
    </source>
</evidence>
<evidence type="ECO:0000256" key="11">
    <source>
        <dbReference type="ARBA" id="ARBA00049191"/>
    </source>
</evidence>
<evidence type="ECO:0000256" key="9">
    <source>
        <dbReference type="ARBA" id="ARBA00031996"/>
    </source>
</evidence>
<comment type="catalytic activity">
    <reaction evidence="11">
        <text>apo-[peptidyl-carrier protein] + CoA = holo-[peptidyl-carrier protein] + adenosine 3',5'-bisphosphate + H(+)</text>
        <dbReference type="Rhea" id="RHEA:46228"/>
        <dbReference type="Rhea" id="RHEA-COMP:11479"/>
        <dbReference type="Rhea" id="RHEA-COMP:11480"/>
        <dbReference type="ChEBI" id="CHEBI:15378"/>
        <dbReference type="ChEBI" id="CHEBI:29999"/>
        <dbReference type="ChEBI" id="CHEBI:57287"/>
        <dbReference type="ChEBI" id="CHEBI:58343"/>
        <dbReference type="ChEBI" id="CHEBI:64479"/>
    </reaction>
</comment>
<comment type="subunit">
    <text evidence="4">EntB, EntD, EntE, and EntF form a multienzyme complex called enterobactin synthase.</text>
</comment>
<feature type="binding site" evidence="12">
    <location>
        <position position="181"/>
    </location>
    <ligand>
        <name>CoA</name>
        <dbReference type="ChEBI" id="CHEBI:57287"/>
    </ligand>
</feature>
<evidence type="ECO:0000256" key="5">
    <source>
        <dbReference type="ARBA" id="ARBA00019087"/>
    </source>
</evidence>
<name>Q9AI14_PHOLU</name>
<feature type="binding site" evidence="13">
    <location>
        <position position="136"/>
    </location>
    <ligand>
        <name>Mg(2+)</name>
        <dbReference type="ChEBI" id="CHEBI:18420"/>
    </ligand>
</feature>
<organism evidence="16">
    <name type="scientific">Photorhabdus luminescens</name>
    <name type="common">Xenorhabdus luminescens</name>
    <dbReference type="NCBI Taxonomy" id="29488"/>
    <lineage>
        <taxon>Bacteria</taxon>
        <taxon>Pseudomonadati</taxon>
        <taxon>Pseudomonadota</taxon>
        <taxon>Gammaproteobacteria</taxon>
        <taxon>Enterobacterales</taxon>
        <taxon>Morganellaceae</taxon>
        <taxon>Photorhabdus</taxon>
    </lineage>
</organism>
<evidence type="ECO:0000256" key="1">
    <source>
        <dbReference type="ARBA" id="ARBA00003937"/>
    </source>
</evidence>
<feature type="binding site" evidence="13">
    <location>
        <position position="138"/>
    </location>
    <ligand>
        <name>Mg(2+)</name>
        <dbReference type="ChEBI" id="CHEBI:18420"/>
    </ligand>
</feature>
<evidence type="ECO:0000256" key="4">
    <source>
        <dbReference type="ARBA" id="ARBA00011503"/>
    </source>
</evidence>
<dbReference type="InterPro" id="IPR003542">
    <property type="entry name" value="Enbac_synth_compD-like"/>
</dbReference>
<gene>
    <name evidence="16" type="primary">ngrA</name>
</gene>
<protein>
    <recommendedName>
        <fullName evidence="5">Enterobactin synthase component D</fullName>
    </recommendedName>
    <alternativeName>
        <fullName evidence="8">4'-phosphopantetheinyl transferase EntD</fullName>
    </alternativeName>
    <alternativeName>
        <fullName evidence="9">Enterochelin synthase D</fullName>
    </alternativeName>
</protein>
<feature type="binding site" evidence="12">
    <location>
        <position position="195"/>
    </location>
    <ligand>
        <name>CoA</name>
        <dbReference type="ChEBI" id="CHEBI:57287"/>
    </ligand>
</feature>
<keyword evidence="7" id="KW-0259">Enterobactin biosynthesis</keyword>
<comment type="pathway">
    <text evidence="2">Siderophore biosynthesis; enterobactin biosynthesis.</text>
</comment>
<keyword evidence="13" id="KW-0460">Magnesium</keyword>
<dbReference type="SUPFAM" id="SSF56214">
    <property type="entry name" value="4'-phosphopantetheinyl transferase"/>
    <property type="match status" value="1"/>
</dbReference>
<dbReference type="InterPro" id="IPR008278">
    <property type="entry name" value="4-PPantetheinyl_Trfase_dom"/>
</dbReference>
<evidence type="ECO:0000256" key="7">
    <source>
        <dbReference type="ARBA" id="ARBA00023191"/>
    </source>
</evidence>
<dbReference type="PANTHER" id="PTHR38096:SF1">
    <property type="entry name" value="ENTEROBACTIN SYNTHASE COMPONENT D"/>
    <property type="match status" value="1"/>
</dbReference>
<dbReference type="Pfam" id="PF17837">
    <property type="entry name" value="4PPT_N"/>
    <property type="match status" value="1"/>
</dbReference>
<evidence type="ECO:0000256" key="8">
    <source>
        <dbReference type="ARBA" id="ARBA00029894"/>
    </source>
</evidence>
<evidence type="ECO:0000313" key="16">
    <source>
        <dbReference type="EMBL" id="AAK16071.1"/>
    </source>
</evidence>
<feature type="domain" description="4'-phosphopantetheinyl transferase" evidence="14">
    <location>
        <begin position="133"/>
        <end position="213"/>
    </location>
</feature>
<feature type="domain" description="4'-phosphopantetheinyl transferase N-terminal" evidence="15">
    <location>
        <begin position="61"/>
        <end position="125"/>
    </location>
</feature>
<dbReference type="GO" id="GO:0000287">
    <property type="term" value="F:magnesium ion binding"/>
    <property type="evidence" value="ECO:0007669"/>
    <property type="project" value="InterPro"/>
</dbReference>
<feature type="binding site" evidence="13">
    <location>
        <position position="137"/>
    </location>
    <ligand>
        <name>Mg(2+)</name>
        <dbReference type="ChEBI" id="CHEBI:18420"/>
    </ligand>
</feature>
<dbReference type="UniPathway" id="UPA00017"/>
<proteinExistence type="inferred from homology"/>
<evidence type="ECO:0000256" key="10">
    <source>
        <dbReference type="ARBA" id="ARBA00049176"/>
    </source>
</evidence>